<accession>A0A2S4UT19</accession>
<reference evidence="2" key="2">
    <citation type="journal article" date="2018" name="BMC Genomics">
        <title>Genomic insights into host adaptation between the wheat stripe rust pathogen (Puccinia striiformis f. sp. tritici) and the barley stripe rust pathogen (Puccinia striiformis f. sp. hordei).</title>
        <authorList>
            <person name="Xia C."/>
            <person name="Wang M."/>
            <person name="Yin C."/>
            <person name="Cornejo O.E."/>
            <person name="Hulbert S.H."/>
            <person name="Chen X."/>
        </authorList>
    </citation>
    <scope>NUCLEOTIDE SEQUENCE [LARGE SCALE GENOMIC DNA]</scope>
    <source>
        <strain evidence="2">93TX-2</strain>
    </source>
</reference>
<comment type="caution">
    <text evidence="1">The sequence shown here is derived from an EMBL/GenBank/DDBJ whole genome shotgun (WGS) entry which is preliminary data.</text>
</comment>
<sequence length="117" mass="13439">MEKIATQFVTTISVNGHFLMDDLGEDQASSLFSMKNPEFRPHQPLKNVTGTNSSRYTISKRVVHQGARSINSHPSRRLKGNKIEPFILVSKQCILPNINQTPVLRYLMHFFCENFDF</sequence>
<proteinExistence type="predicted"/>
<dbReference type="EMBL" id="PKSM01000251">
    <property type="protein sequence ID" value="POW00444.1"/>
    <property type="molecule type" value="Genomic_DNA"/>
</dbReference>
<protein>
    <submittedName>
        <fullName evidence="1">Uncharacterized protein</fullName>
    </submittedName>
</protein>
<reference evidence="2" key="3">
    <citation type="journal article" date="2018" name="Mol. Plant Microbe Interact.">
        <title>Genome sequence resources for the wheat stripe rust pathogen (Puccinia striiformis f. sp. tritici) and the barley stripe rust pathogen (Puccinia striiformis f. sp. hordei).</title>
        <authorList>
            <person name="Xia C."/>
            <person name="Wang M."/>
            <person name="Yin C."/>
            <person name="Cornejo O.E."/>
            <person name="Hulbert S.H."/>
            <person name="Chen X."/>
        </authorList>
    </citation>
    <scope>NUCLEOTIDE SEQUENCE [LARGE SCALE GENOMIC DNA]</scope>
    <source>
        <strain evidence="2">93TX-2</strain>
    </source>
</reference>
<organism evidence="1 2">
    <name type="scientific">Puccinia striiformis</name>
    <dbReference type="NCBI Taxonomy" id="27350"/>
    <lineage>
        <taxon>Eukaryota</taxon>
        <taxon>Fungi</taxon>
        <taxon>Dikarya</taxon>
        <taxon>Basidiomycota</taxon>
        <taxon>Pucciniomycotina</taxon>
        <taxon>Pucciniomycetes</taxon>
        <taxon>Pucciniales</taxon>
        <taxon>Pucciniaceae</taxon>
        <taxon>Puccinia</taxon>
    </lineage>
</organism>
<dbReference type="AlphaFoldDB" id="A0A2S4UT19"/>
<evidence type="ECO:0000313" key="1">
    <source>
        <dbReference type="EMBL" id="POW00444.1"/>
    </source>
</evidence>
<gene>
    <name evidence="1" type="ORF">PSHT_12994</name>
</gene>
<evidence type="ECO:0000313" key="2">
    <source>
        <dbReference type="Proteomes" id="UP000238274"/>
    </source>
</evidence>
<name>A0A2S4UT19_9BASI</name>
<dbReference type="Proteomes" id="UP000238274">
    <property type="component" value="Unassembled WGS sequence"/>
</dbReference>
<reference evidence="1 2" key="1">
    <citation type="submission" date="2017-12" db="EMBL/GenBank/DDBJ databases">
        <title>Gene loss provides genomic basis for host adaptation in cereal stripe rust fungi.</title>
        <authorList>
            <person name="Xia C."/>
        </authorList>
    </citation>
    <scope>NUCLEOTIDE SEQUENCE [LARGE SCALE GENOMIC DNA]</scope>
    <source>
        <strain evidence="1 2">93TX-2</strain>
    </source>
</reference>
<dbReference type="VEuPathDB" id="FungiDB:PSHT_12994"/>
<keyword evidence="2" id="KW-1185">Reference proteome</keyword>